<keyword evidence="2" id="KW-1185">Reference proteome</keyword>
<evidence type="ECO:0000313" key="1">
    <source>
        <dbReference type="EMBL" id="KAJ8644982.1"/>
    </source>
</evidence>
<dbReference type="Proteomes" id="UP001234297">
    <property type="component" value="Chromosome 2"/>
</dbReference>
<organism evidence="1 2">
    <name type="scientific">Persea americana</name>
    <name type="common">Avocado</name>
    <dbReference type="NCBI Taxonomy" id="3435"/>
    <lineage>
        <taxon>Eukaryota</taxon>
        <taxon>Viridiplantae</taxon>
        <taxon>Streptophyta</taxon>
        <taxon>Embryophyta</taxon>
        <taxon>Tracheophyta</taxon>
        <taxon>Spermatophyta</taxon>
        <taxon>Magnoliopsida</taxon>
        <taxon>Magnoliidae</taxon>
        <taxon>Laurales</taxon>
        <taxon>Lauraceae</taxon>
        <taxon>Persea</taxon>
    </lineage>
</organism>
<comment type="caution">
    <text evidence="1">The sequence shown here is derived from an EMBL/GenBank/DDBJ whole genome shotgun (WGS) entry which is preliminary data.</text>
</comment>
<name>A0ACC2MGU0_PERAE</name>
<protein>
    <submittedName>
        <fullName evidence="1">Uncharacterized protein</fullName>
    </submittedName>
</protein>
<gene>
    <name evidence="1" type="ORF">MRB53_006730</name>
</gene>
<evidence type="ECO:0000313" key="2">
    <source>
        <dbReference type="Proteomes" id="UP001234297"/>
    </source>
</evidence>
<dbReference type="EMBL" id="CM056810">
    <property type="protein sequence ID" value="KAJ8644982.1"/>
    <property type="molecule type" value="Genomic_DNA"/>
</dbReference>
<accession>A0ACC2MGU0</accession>
<proteinExistence type="predicted"/>
<sequence length="106" mass="12323">MLLWHSKRVVALTYRVVYVRMIQAAYNVDPYHVDAEKRIVPCQIDTWWKHIHVSQVIHLSQVTCLGSPPVRLATSVGLKKCPFSGCARRRHRWNCSPQPTNREDES</sequence>
<reference evidence="1 2" key="1">
    <citation type="journal article" date="2022" name="Hortic Res">
        <title>A haplotype resolved chromosomal level avocado genome allows analysis of novel avocado genes.</title>
        <authorList>
            <person name="Nath O."/>
            <person name="Fletcher S.J."/>
            <person name="Hayward A."/>
            <person name="Shaw L.M."/>
            <person name="Masouleh A.K."/>
            <person name="Furtado A."/>
            <person name="Henry R.J."/>
            <person name="Mitter N."/>
        </authorList>
    </citation>
    <scope>NUCLEOTIDE SEQUENCE [LARGE SCALE GENOMIC DNA]</scope>
    <source>
        <strain evidence="2">cv. Hass</strain>
    </source>
</reference>